<dbReference type="EMBL" id="JH767598">
    <property type="protein sequence ID" value="EON68574.1"/>
    <property type="molecule type" value="Genomic_DNA"/>
</dbReference>
<dbReference type="OrthoDB" id="47172at2759"/>
<protein>
    <recommendedName>
        <fullName evidence="2">JmjC domain-containing protein</fullName>
    </recommendedName>
</protein>
<dbReference type="HOGENOM" id="CLU_016785_0_0_1"/>
<evidence type="ECO:0000313" key="3">
    <source>
        <dbReference type="EMBL" id="EON68574.1"/>
    </source>
</evidence>
<dbReference type="RefSeq" id="XP_007783891.1">
    <property type="nucleotide sequence ID" value="XM_007785701.1"/>
</dbReference>
<dbReference type="AlphaFoldDB" id="R7Z3H7"/>
<evidence type="ECO:0000259" key="2">
    <source>
        <dbReference type="PROSITE" id="PS51184"/>
    </source>
</evidence>
<sequence>MVEGISGNITNTTQTPSLKPNTQLYNLAEALRSALVEPFAENDPIHECGTAALSIIARRPDDVIRLAHEKIHSIRYQDVPTSWLRLYTEGSLWKALRIVDEECGLDQEPQKAGRGYELGSSPVAANGDGEARVGKEGRQEQEYDWIAAVVEALDMALIVAGAPLREGLAEQAIDHLSALAEQSFLSPPPRSTEPPAKRRKLSPTSPPPSTIPATFPSNPSNRPTLRFPIPRVHDLSLAAFEAHLNNVTEPLIITGALDHWPALSDPERAWSNPRYLMRKTVGGRRLVPVELGRSYTAENWGQRIITFGEFMSRYMLNEPSRKARPAAPTSEDGQDDAPDGEGEKAGEEEGAVEQAHQIGYLAQHPLLTQIPSLRSDISVPDYCCVRPSSPISPSSFSLNPSPSPTEPLLNVWFGPANTISPLHTDAYHNIFAQVVGAKYVRLYSPAQGKVLYPRGVETGGVDMGNTAQVDLDEFVGLFEGGWSGRNGDGGEDWDGDRKGGGGGDRDREARRQAFEEAYSGFREAEFVEGVVGPGECLYIPPGWWHYVRSLEASFSVSFWWD</sequence>
<organism evidence="3 4">
    <name type="scientific">Coniosporium apollinis (strain CBS 100218)</name>
    <name type="common">Rock-inhabiting black yeast</name>
    <dbReference type="NCBI Taxonomy" id="1168221"/>
    <lineage>
        <taxon>Eukaryota</taxon>
        <taxon>Fungi</taxon>
        <taxon>Dikarya</taxon>
        <taxon>Ascomycota</taxon>
        <taxon>Pezizomycotina</taxon>
        <taxon>Dothideomycetes</taxon>
        <taxon>Dothideomycetes incertae sedis</taxon>
        <taxon>Coniosporium</taxon>
    </lineage>
</organism>
<dbReference type="GeneID" id="19905143"/>
<dbReference type="PANTHER" id="PTHR12461">
    <property type="entry name" value="HYPOXIA-INDUCIBLE FACTOR 1 ALPHA INHIBITOR-RELATED"/>
    <property type="match status" value="1"/>
</dbReference>
<feature type="domain" description="JmjC" evidence="2">
    <location>
        <begin position="375"/>
        <end position="561"/>
    </location>
</feature>
<evidence type="ECO:0000313" key="4">
    <source>
        <dbReference type="Proteomes" id="UP000016924"/>
    </source>
</evidence>
<feature type="region of interest" description="Disordered" evidence="1">
    <location>
        <begin position="483"/>
        <end position="508"/>
    </location>
</feature>
<dbReference type="Pfam" id="PF13621">
    <property type="entry name" value="Cupin_8"/>
    <property type="match status" value="1"/>
</dbReference>
<feature type="region of interest" description="Disordered" evidence="1">
    <location>
        <begin position="181"/>
        <end position="225"/>
    </location>
</feature>
<reference evidence="4" key="1">
    <citation type="submission" date="2012-06" db="EMBL/GenBank/DDBJ databases">
        <title>The genome sequence of Coniosporium apollinis CBS 100218.</title>
        <authorList>
            <consortium name="The Broad Institute Genome Sequencing Platform"/>
            <person name="Cuomo C."/>
            <person name="Gorbushina A."/>
            <person name="Noack S."/>
            <person name="Walker B."/>
            <person name="Young S.K."/>
            <person name="Zeng Q."/>
            <person name="Gargeya S."/>
            <person name="Fitzgerald M."/>
            <person name="Haas B."/>
            <person name="Abouelleil A."/>
            <person name="Alvarado L."/>
            <person name="Arachchi H.M."/>
            <person name="Berlin A.M."/>
            <person name="Chapman S.B."/>
            <person name="Goldberg J."/>
            <person name="Griggs A."/>
            <person name="Gujja S."/>
            <person name="Hansen M."/>
            <person name="Howarth C."/>
            <person name="Imamovic A."/>
            <person name="Larimer J."/>
            <person name="McCowan C."/>
            <person name="Montmayeur A."/>
            <person name="Murphy C."/>
            <person name="Neiman D."/>
            <person name="Pearson M."/>
            <person name="Priest M."/>
            <person name="Roberts A."/>
            <person name="Saif S."/>
            <person name="Shea T."/>
            <person name="Sisk P."/>
            <person name="Sykes S."/>
            <person name="Wortman J."/>
            <person name="Nusbaum C."/>
            <person name="Birren B."/>
        </authorList>
    </citation>
    <scope>NUCLEOTIDE SEQUENCE [LARGE SCALE GENOMIC DNA]</scope>
    <source>
        <strain evidence="4">CBS 100218</strain>
    </source>
</reference>
<dbReference type="Proteomes" id="UP000016924">
    <property type="component" value="Unassembled WGS sequence"/>
</dbReference>
<dbReference type="PROSITE" id="PS51184">
    <property type="entry name" value="JMJC"/>
    <property type="match status" value="1"/>
</dbReference>
<accession>R7Z3H7</accession>
<feature type="region of interest" description="Disordered" evidence="1">
    <location>
        <begin position="319"/>
        <end position="352"/>
    </location>
</feature>
<keyword evidence="4" id="KW-1185">Reference proteome</keyword>
<evidence type="ECO:0000256" key="1">
    <source>
        <dbReference type="SAM" id="MobiDB-lite"/>
    </source>
</evidence>
<name>R7Z3H7_CONA1</name>
<feature type="compositionally biased region" description="Basic and acidic residues" evidence="1">
    <location>
        <begin position="495"/>
        <end position="508"/>
    </location>
</feature>
<dbReference type="PANTHER" id="PTHR12461:SF101">
    <property type="entry name" value="TRNA WYBUTOSINE-SYNTHESIZING PROTEIN 4"/>
    <property type="match status" value="1"/>
</dbReference>
<dbReference type="SUPFAM" id="SSF51197">
    <property type="entry name" value="Clavaminate synthase-like"/>
    <property type="match status" value="1"/>
</dbReference>
<feature type="region of interest" description="Disordered" evidence="1">
    <location>
        <begin position="109"/>
        <end position="137"/>
    </location>
</feature>
<dbReference type="Gene3D" id="2.60.120.650">
    <property type="entry name" value="Cupin"/>
    <property type="match status" value="1"/>
</dbReference>
<dbReference type="OMA" id="VPDYCYI"/>
<dbReference type="STRING" id="1168221.R7Z3H7"/>
<dbReference type="eggNOG" id="KOG2132">
    <property type="taxonomic scope" value="Eukaryota"/>
</dbReference>
<dbReference type="InterPro" id="IPR003347">
    <property type="entry name" value="JmjC_dom"/>
</dbReference>
<gene>
    <name evidence="3" type="ORF">W97_07832</name>
</gene>
<proteinExistence type="predicted"/>
<dbReference type="InterPro" id="IPR041667">
    <property type="entry name" value="Cupin_8"/>
</dbReference>